<comment type="caution">
    <text evidence="2">The sequence shown here is derived from an EMBL/GenBank/DDBJ whole genome shotgun (WGS) entry which is preliminary data.</text>
</comment>
<accession>A0A8J6NA95</accession>
<dbReference type="GO" id="GO:0032259">
    <property type="term" value="P:methylation"/>
    <property type="evidence" value="ECO:0007669"/>
    <property type="project" value="UniProtKB-KW"/>
</dbReference>
<evidence type="ECO:0000313" key="2">
    <source>
        <dbReference type="EMBL" id="MBC8316886.1"/>
    </source>
</evidence>
<dbReference type="SUPFAM" id="SSF53335">
    <property type="entry name" value="S-adenosyl-L-methionine-dependent methyltransferases"/>
    <property type="match status" value="1"/>
</dbReference>
<dbReference type="EMBL" id="JACNJZ010000059">
    <property type="protein sequence ID" value="MBC8316886.1"/>
    <property type="molecule type" value="Genomic_DNA"/>
</dbReference>
<proteinExistence type="predicted"/>
<protein>
    <submittedName>
        <fullName evidence="2">Class I SAM-dependent methyltransferase</fullName>
    </submittedName>
</protein>
<feature type="domain" description="Methyltransferase type 11" evidence="1">
    <location>
        <begin position="50"/>
        <end position="135"/>
    </location>
</feature>
<reference evidence="2 3" key="1">
    <citation type="submission" date="2020-08" db="EMBL/GenBank/DDBJ databases">
        <title>Bridging the membrane lipid divide: bacteria of the FCB group superphylum have the potential to synthesize archaeal ether lipids.</title>
        <authorList>
            <person name="Villanueva L."/>
            <person name="Von Meijenfeldt F.A.B."/>
            <person name="Westbye A.B."/>
            <person name="Yadav S."/>
            <person name="Hopmans E.C."/>
            <person name="Dutilh B.E."/>
            <person name="Sinninghe Damste J.S."/>
        </authorList>
    </citation>
    <scope>NUCLEOTIDE SEQUENCE [LARGE SCALE GENOMIC DNA]</scope>
    <source>
        <strain evidence="2">NIOZ-UU47</strain>
    </source>
</reference>
<dbReference type="CDD" id="cd02440">
    <property type="entry name" value="AdoMet_MTases"/>
    <property type="match status" value="1"/>
</dbReference>
<name>A0A8J6NA95_9BACT</name>
<dbReference type="Pfam" id="PF08241">
    <property type="entry name" value="Methyltransf_11"/>
    <property type="match status" value="1"/>
</dbReference>
<dbReference type="AlphaFoldDB" id="A0A8J6NA95"/>
<gene>
    <name evidence="2" type="ORF">H8E41_03205</name>
</gene>
<dbReference type="InterPro" id="IPR029063">
    <property type="entry name" value="SAM-dependent_MTases_sf"/>
</dbReference>
<organism evidence="2 3">
    <name type="scientific">Candidatus Desulfobia pelagia</name>
    <dbReference type="NCBI Taxonomy" id="2841692"/>
    <lineage>
        <taxon>Bacteria</taxon>
        <taxon>Pseudomonadati</taxon>
        <taxon>Thermodesulfobacteriota</taxon>
        <taxon>Desulfobulbia</taxon>
        <taxon>Desulfobulbales</taxon>
        <taxon>Desulfobulbaceae</taxon>
        <taxon>Candidatus Desulfobia</taxon>
    </lineage>
</organism>
<keyword evidence="2" id="KW-0489">Methyltransferase</keyword>
<evidence type="ECO:0000259" key="1">
    <source>
        <dbReference type="Pfam" id="PF08241"/>
    </source>
</evidence>
<sequence length="220" mass="24189">MNTPIDWRQSSQVFDQKADEYDSWFENSLLFDIELAALKEIKTPLGSPRLEIGVGPGRFAREVDVAFGVDPAIAPLYLSQKRGIGVIQASGEELPLANSSVGTAFLLFALCFLNDPVQAIDECSRVVKKGGHLVLGMIPSSGAWGQSLEKKKNEGHPFYEYARFYDMTVVGAWLKAAGFQVVEVRSSLFQQPGKLKVFEHSRSGLSSDAGFWVIVAKKSE</sequence>
<dbReference type="GO" id="GO:0008757">
    <property type="term" value="F:S-adenosylmethionine-dependent methyltransferase activity"/>
    <property type="evidence" value="ECO:0007669"/>
    <property type="project" value="InterPro"/>
</dbReference>
<evidence type="ECO:0000313" key="3">
    <source>
        <dbReference type="Proteomes" id="UP000614424"/>
    </source>
</evidence>
<dbReference type="Gene3D" id="3.40.50.150">
    <property type="entry name" value="Vaccinia Virus protein VP39"/>
    <property type="match status" value="1"/>
</dbReference>
<keyword evidence="2" id="KW-0808">Transferase</keyword>
<dbReference type="InterPro" id="IPR013216">
    <property type="entry name" value="Methyltransf_11"/>
</dbReference>
<dbReference type="Proteomes" id="UP000614424">
    <property type="component" value="Unassembled WGS sequence"/>
</dbReference>